<keyword evidence="6" id="KW-1185">Reference proteome</keyword>
<dbReference type="GO" id="GO:0005811">
    <property type="term" value="C:lipid droplet"/>
    <property type="evidence" value="ECO:0007669"/>
    <property type="project" value="UniProtKB-SubCell"/>
</dbReference>
<evidence type="ECO:0008006" key="7">
    <source>
        <dbReference type="Google" id="ProtNLM"/>
    </source>
</evidence>
<evidence type="ECO:0000256" key="3">
    <source>
        <dbReference type="ARBA" id="ARBA00022677"/>
    </source>
</evidence>
<dbReference type="EMBL" id="SRMA01026169">
    <property type="protein sequence ID" value="TRY86948.1"/>
    <property type="molecule type" value="Genomic_DNA"/>
</dbReference>
<reference evidence="5 6" key="1">
    <citation type="journal article" date="2019" name="Sci. Data">
        <title>Hybrid genome assembly and annotation of Danionella translucida.</title>
        <authorList>
            <person name="Kadobianskyi M."/>
            <person name="Schulze L."/>
            <person name="Schuelke M."/>
            <person name="Judkewitz B."/>
        </authorList>
    </citation>
    <scope>NUCLEOTIDE SEQUENCE [LARGE SCALE GENOMIC DNA]</scope>
    <source>
        <strain evidence="5 6">Bolton</strain>
    </source>
</reference>
<protein>
    <recommendedName>
        <fullName evidence="7">Perilipin</fullName>
    </recommendedName>
</protein>
<evidence type="ECO:0000313" key="6">
    <source>
        <dbReference type="Proteomes" id="UP000316079"/>
    </source>
</evidence>
<keyword evidence="3" id="KW-0551">Lipid droplet</keyword>
<name>A0A553QAI3_9TELE</name>
<sequence length="482" mass="52844">MASESKDMGEVIQDKNVFLRILNLGSVSSALDSIEKTYSRTKQSYPIISSVCGLYEKGATAFGSLAVCSIRPALHVLEPQLVAANSLACRGLDQLEEKVPALQSPPEELASYIKELMSSTLLSAKDSIASPAKQTSNAVLDKVSVKWQQSKNVFNGGIQYILNSKLVSLVEQRANSALNMTETLLDYMFPASPVETGADGCLVEQDPNSEDSTPQHIFSRLVVLARTFVRRVFVKTSAQFHQPKQQGHKLLAQTPGITSLVQHTMSSMSSMAGMILGFPSSLAAFLKDGQQHSVVMEMNNGQHDQTKTNGMPNLVSGLRERLLKVYRAVVQTIKKSPETSFALAKNGISFVLGSFGKIREIVLSFYGLIPRRPSKLEEGSRPAENDGTEECLCGFLLSESSFGDFIHSPNNVNVKPCLNGTEPSEICEETRQLKNRLIKQIPLQQKLVLGGRNKKALSYRPPRKSGRSQPELQHLLLHSHSS</sequence>
<dbReference type="GO" id="GO:0006629">
    <property type="term" value="P:lipid metabolic process"/>
    <property type="evidence" value="ECO:0007669"/>
    <property type="project" value="InterPro"/>
</dbReference>
<dbReference type="PANTHER" id="PTHR47138">
    <property type="entry name" value="PERILIPIN-1"/>
    <property type="match status" value="1"/>
</dbReference>
<dbReference type="OrthoDB" id="376826at2759"/>
<dbReference type="STRING" id="623744.A0A553QAI3"/>
<evidence type="ECO:0000256" key="1">
    <source>
        <dbReference type="ARBA" id="ARBA00004502"/>
    </source>
</evidence>
<comment type="similarity">
    <text evidence="2">Belongs to the perilipin family.</text>
</comment>
<dbReference type="Proteomes" id="UP000316079">
    <property type="component" value="Unassembled WGS sequence"/>
</dbReference>
<organism evidence="5 6">
    <name type="scientific">Danionella cerebrum</name>
    <dbReference type="NCBI Taxonomy" id="2873325"/>
    <lineage>
        <taxon>Eukaryota</taxon>
        <taxon>Metazoa</taxon>
        <taxon>Chordata</taxon>
        <taxon>Craniata</taxon>
        <taxon>Vertebrata</taxon>
        <taxon>Euteleostomi</taxon>
        <taxon>Actinopterygii</taxon>
        <taxon>Neopterygii</taxon>
        <taxon>Teleostei</taxon>
        <taxon>Ostariophysi</taxon>
        <taxon>Cypriniformes</taxon>
        <taxon>Danionidae</taxon>
        <taxon>Danioninae</taxon>
        <taxon>Danionella</taxon>
    </lineage>
</organism>
<comment type="subcellular location">
    <subcellularLocation>
        <location evidence="1">Lipid droplet</location>
    </subcellularLocation>
</comment>
<accession>A0A553QAI3</accession>
<dbReference type="Pfam" id="PF03036">
    <property type="entry name" value="Perilipin"/>
    <property type="match status" value="1"/>
</dbReference>
<dbReference type="AlphaFoldDB" id="A0A553QAI3"/>
<feature type="region of interest" description="Disordered" evidence="4">
    <location>
        <begin position="453"/>
        <end position="482"/>
    </location>
</feature>
<evidence type="ECO:0000256" key="2">
    <source>
        <dbReference type="ARBA" id="ARBA00006311"/>
    </source>
</evidence>
<feature type="compositionally biased region" description="Basic residues" evidence="4">
    <location>
        <begin position="453"/>
        <end position="466"/>
    </location>
</feature>
<evidence type="ECO:0000313" key="5">
    <source>
        <dbReference type="EMBL" id="TRY86948.1"/>
    </source>
</evidence>
<evidence type="ECO:0000256" key="4">
    <source>
        <dbReference type="SAM" id="MobiDB-lite"/>
    </source>
</evidence>
<proteinExistence type="inferred from homology"/>
<dbReference type="InterPro" id="IPR004279">
    <property type="entry name" value="Perilipin"/>
</dbReference>
<comment type="caution">
    <text evidence="5">The sequence shown here is derived from an EMBL/GenBank/DDBJ whole genome shotgun (WGS) entry which is preliminary data.</text>
</comment>
<gene>
    <name evidence="5" type="ORF">DNTS_021840</name>
</gene>
<dbReference type="InterPro" id="IPR042998">
    <property type="entry name" value="PLIN1"/>
</dbReference>
<dbReference type="PANTHER" id="PTHR47138:SF1">
    <property type="entry name" value="PERILIPIN-1"/>
    <property type="match status" value="1"/>
</dbReference>